<reference evidence="3" key="4">
    <citation type="submission" date="2025-05" db="UniProtKB">
        <authorList>
            <consortium name="EnsemblFungi"/>
        </authorList>
    </citation>
    <scope>IDENTIFICATION</scope>
    <source>
        <strain evidence="3">isolate 1-1 / race 1 (BBBD)</strain>
    </source>
</reference>
<evidence type="ECO:0000313" key="3">
    <source>
        <dbReference type="EnsemblFungi" id="PTTG_30167-t43_1-p1"/>
    </source>
</evidence>
<reference evidence="3 4" key="3">
    <citation type="journal article" date="2017" name="G3 (Bethesda)">
        <title>Comparative analysis highlights variable genome content of wheat rusts and divergence of the mating loci.</title>
        <authorList>
            <person name="Cuomo C.A."/>
            <person name="Bakkeren G."/>
            <person name="Khalil H.B."/>
            <person name="Panwar V."/>
            <person name="Joly D."/>
            <person name="Linning R."/>
            <person name="Sakthikumar S."/>
            <person name="Song X."/>
            <person name="Adiconis X."/>
            <person name="Fan L."/>
            <person name="Goldberg J.M."/>
            <person name="Levin J.Z."/>
            <person name="Young S."/>
            <person name="Zeng Q."/>
            <person name="Anikster Y."/>
            <person name="Bruce M."/>
            <person name="Wang M."/>
            <person name="Yin C."/>
            <person name="McCallum B."/>
            <person name="Szabo L.J."/>
            <person name="Hulbert S."/>
            <person name="Chen X."/>
            <person name="Fellers J.P."/>
        </authorList>
    </citation>
    <scope>NUCLEOTIDE SEQUENCE</scope>
    <source>
        <strain evidence="4">Isolate 1-1 / race 1 (BBBD)</strain>
        <strain evidence="3">isolate 1-1 / race 1 (BBBD)</strain>
    </source>
</reference>
<reference evidence="2" key="1">
    <citation type="submission" date="2009-11" db="EMBL/GenBank/DDBJ databases">
        <authorList>
            <consortium name="The Broad Institute Genome Sequencing Platform"/>
            <person name="Ward D."/>
            <person name="Feldgarden M."/>
            <person name="Earl A."/>
            <person name="Young S.K."/>
            <person name="Zeng Q."/>
            <person name="Koehrsen M."/>
            <person name="Alvarado L."/>
            <person name="Berlin A."/>
            <person name="Bochicchio J."/>
            <person name="Borenstein D."/>
            <person name="Chapman S.B."/>
            <person name="Chen Z."/>
            <person name="Engels R."/>
            <person name="Freedman E."/>
            <person name="Gellesch M."/>
            <person name="Goldberg J."/>
            <person name="Griggs A."/>
            <person name="Gujja S."/>
            <person name="Heilman E."/>
            <person name="Heiman D."/>
            <person name="Hepburn T."/>
            <person name="Howarth C."/>
            <person name="Jen D."/>
            <person name="Larson L."/>
            <person name="Lewis B."/>
            <person name="Mehta T."/>
            <person name="Park D."/>
            <person name="Pearson M."/>
            <person name="Roberts A."/>
            <person name="Saif S."/>
            <person name="Shea T."/>
            <person name="Shenoy N."/>
            <person name="Sisk P."/>
            <person name="Stolte C."/>
            <person name="Sykes S."/>
            <person name="Thomson T."/>
            <person name="Walk T."/>
            <person name="White J."/>
            <person name="Yandava C."/>
            <person name="Izard J."/>
            <person name="Baranova O.V."/>
            <person name="Blanton J.M."/>
            <person name="Tanner A.C."/>
            <person name="Dewhirst F.E."/>
            <person name="Haas B."/>
            <person name="Nusbaum C."/>
            <person name="Birren B."/>
        </authorList>
    </citation>
    <scope>NUCLEOTIDE SEQUENCE [LARGE SCALE GENOMIC DNA]</scope>
    <source>
        <strain evidence="2">1-1 BBBD Race 1</strain>
    </source>
</reference>
<name>A0A180G061_PUCT1</name>
<dbReference type="VEuPathDB" id="FungiDB:PTTG_30167"/>
<dbReference type="AlphaFoldDB" id="A0A180G061"/>
<evidence type="ECO:0000313" key="2">
    <source>
        <dbReference type="EMBL" id="OAV85958.1"/>
    </source>
</evidence>
<evidence type="ECO:0000313" key="4">
    <source>
        <dbReference type="Proteomes" id="UP000005240"/>
    </source>
</evidence>
<keyword evidence="4" id="KW-1185">Reference proteome</keyword>
<dbReference type="EMBL" id="ADAS02002085">
    <property type="protein sequence ID" value="OAV85958.1"/>
    <property type="molecule type" value="Genomic_DNA"/>
</dbReference>
<proteinExistence type="predicted"/>
<gene>
    <name evidence="2" type="ORF">PTTG_30167</name>
</gene>
<organism evidence="2">
    <name type="scientific">Puccinia triticina (isolate 1-1 / race 1 (BBBD))</name>
    <name type="common">Brown leaf rust fungus</name>
    <dbReference type="NCBI Taxonomy" id="630390"/>
    <lineage>
        <taxon>Eukaryota</taxon>
        <taxon>Fungi</taxon>
        <taxon>Dikarya</taxon>
        <taxon>Basidiomycota</taxon>
        <taxon>Pucciniomycotina</taxon>
        <taxon>Pucciniomycetes</taxon>
        <taxon>Pucciniales</taxon>
        <taxon>Pucciniaceae</taxon>
        <taxon>Puccinia</taxon>
    </lineage>
</organism>
<accession>A0A180G061</accession>
<dbReference type="Proteomes" id="UP000005240">
    <property type="component" value="Unassembled WGS sequence"/>
</dbReference>
<feature type="region of interest" description="Disordered" evidence="1">
    <location>
        <begin position="49"/>
        <end position="124"/>
    </location>
</feature>
<reference evidence="2" key="2">
    <citation type="submission" date="2016-05" db="EMBL/GenBank/DDBJ databases">
        <title>Comparative analysis highlights variable genome content of wheat rusts and divergence of the mating loci.</title>
        <authorList>
            <person name="Cuomo C.A."/>
            <person name="Bakkeren G."/>
            <person name="Szabo L."/>
            <person name="Khalil H."/>
            <person name="Joly D."/>
            <person name="Goldberg J."/>
            <person name="Young S."/>
            <person name="Zeng Q."/>
            <person name="Fellers J."/>
        </authorList>
    </citation>
    <scope>NUCLEOTIDE SEQUENCE [LARGE SCALE GENOMIC DNA]</scope>
    <source>
        <strain evidence="2">1-1 BBBD Race 1</strain>
    </source>
</reference>
<feature type="compositionally biased region" description="Basic and acidic residues" evidence="1">
    <location>
        <begin position="88"/>
        <end position="124"/>
    </location>
</feature>
<feature type="compositionally biased region" description="Low complexity" evidence="1">
    <location>
        <begin position="59"/>
        <end position="69"/>
    </location>
</feature>
<protein>
    <submittedName>
        <fullName evidence="2 3">Uncharacterized protein</fullName>
    </submittedName>
</protein>
<evidence type="ECO:0000256" key="1">
    <source>
        <dbReference type="SAM" id="MobiDB-lite"/>
    </source>
</evidence>
<sequence length="124" mass="14036">MEIQVRAQELKTEYFIILICLNSSLTVTICWNTGPGLDPEQPARKLARLDRKTDPAGNKVPAKATTAPAQPKPKDQTNRATTLTLAERLGKKTRDKLLSRITEDPDRHRNTAETFRQDKTRLLQ</sequence>
<dbReference type="EnsemblFungi" id="PTTG_30167-t43_1">
    <property type="protein sequence ID" value="PTTG_30167-t43_1-p1"/>
    <property type="gene ID" value="PTTG_30167"/>
</dbReference>